<organism evidence="2 3">
    <name type="scientific">Psychrobacter communis</name>
    <dbReference type="NCBI Taxonomy" id="2762238"/>
    <lineage>
        <taxon>Bacteria</taxon>
        <taxon>Pseudomonadati</taxon>
        <taxon>Pseudomonadota</taxon>
        <taxon>Gammaproteobacteria</taxon>
        <taxon>Moraxellales</taxon>
        <taxon>Moraxellaceae</taxon>
        <taxon>Psychrobacter</taxon>
    </lineage>
</organism>
<dbReference type="PROSITE" id="PS51197">
    <property type="entry name" value="HTH_RRF2_2"/>
    <property type="match status" value="1"/>
</dbReference>
<dbReference type="SUPFAM" id="SSF46785">
    <property type="entry name" value="Winged helix' DNA-binding domain"/>
    <property type="match status" value="1"/>
</dbReference>
<dbReference type="NCBIfam" id="TIGR00738">
    <property type="entry name" value="rrf2_super"/>
    <property type="match status" value="1"/>
</dbReference>
<keyword evidence="3" id="KW-1185">Reference proteome</keyword>
<accession>A0ABR8RJ82</accession>
<evidence type="ECO:0000313" key="3">
    <source>
        <dbReference type="Proteomes" id="UP000606724"/>
    </source>
</evidence>
<dbReference type="RefSeq" id="WP_191691611.1">
    <property type="nucleotide sequence ID" value="NZ_JACSQR010000017.1"/>
</dbReference>
<dbReference type="EMBL" id="JACSQR010000017">
    <property type="protein sequence ID" value="MBD7947865.1"/>
    <property type="molecule type" value="Genomic_DNA"/>
</dbReference>
<evidence type="ECO:0000313" key="2">
    <source>
        <dbReference type="EMBL" id="MBD7947865.1"/>
    </source>
</evidence>
<proteinExistence type="predicted"/>
<dbReference type="Pfam" id="PF02082">
    <property type="entry name" value="Rrf2"/>
    <property type="match status" value="1"/>
</dbReference>
<dbReference type="InterPro" id="IPR000944">
    <property type="entry name" value="Tscrpt_reg_Rrf2"/>
</dbReference>
<keyword evidence="1" id="KW-0238">DNA-binding</keyword>
<name>A0ABR8RJ82_9GAMM</name>
<dbReference type="PROSITE" id="PS01332">
    <property type="entry name" value="HTH_RRF2_1"/>
    <property type="match status" value="1"/>
</dbReference>
<protein>
    <submittedName>
        <fullName evidence="2">Rrf2 family transcriptional regulator</fullName>
    </submittedName>
</protein>
<dbReference type="Proteomes" id="UP000606724">
    <property type="component" value="Unassembled WGS sequence"/>
</dbReference>
<reference evidence="2 3" key="1">
    <citation type="submission" date="2020-08" db="EMBL/GenBank/DDBJ databases">
        <title>A Genomic Blueprint of the Chicken Gut Microbiome.</title>
        <authorList>
            <person name="Gilroy R."/>
            <person name="Ravi A."/>
            <person name="Getino M."/>
            <person name="Pursley I."/>
            <person name="Horton D.L."/>
            <person name="Alikhan N.-F."/>
            <person name="Baker D."/>
            <person name="Gharbi K."/>
            <person name="Hall N."/>
            <person name="Watson M."/>
            <person name="Adriaenssens E.M."/>
            <person name="Foster-Nyarko E."/>
            <person name="Jarju S."/>
            <person name="Secka A."/>
            <person name="Antonio M."/>
            <person name="Oren A."/>
            <person name="Chaudhuri R."/>
            <person name="La Ragione R.M."/>
            <person name="Hildebrand F."/>
            <person name="Pallen M.J."/>
        </authorList>
    </citation>
    <scope>NUCLEOTIDE SEQUENCE [LARGE SCALE GENOMIC DNA]</scope>
    <source>
        <strain evidence="2 3">Sa4CVA2</strain>
    </source>
</reference>
<dbReference type="InterPro" id="IPR036388">
    <property type="entry name" value="WH-like_DNA-bd_sf"/>
</dbReference>
<comment type="caution">
    <text evidence="2">The sequence shown here is derived from an EMBL/GenBank/DDBJ whole genome shotgun (WGS) entry which is preliminary data.</text>
</comment>
<evidence type="ECO:0000256" key="1">
    <source>
        <dbReference type="ARBA" id="ARBA00023125"/>
    </source>
</evidence>
<dbReference type="Gene3D" id="1.10.10.10">
    <property type="entry name" value="Winged helix-like DNA-binding domain superfamily/Winged helix DNA-binding domain"/>
    <property type="match status" value="1"/>
</dbReference>
<dbReference type="PANTHER" id="PTHR33221:SF4">
    <property type="entry name" value="HTH-TYPE TRANSCRIPTIONAL REPRESSOR NSRR"/>
    <property type="match status" value="1"/>
</dbReference>
<sequence length="200" mass="22039">MRLTNYSDYALRSLIYLAIKPEPHLLANISDIANSYNISKSHLTKIIHQLGQLGYIDSVRGKNGGIRLACRPKDINLGVLIKQIEPDFNLVECFSTDLLVTAKPDVNTNSTVNSPVINDDSGVAKDLALTLIDEEASAVVKSGCIISPVCQLKQVFFEALTAFINVLERYTLADIISNESELAELLFYRNNLNGLNSLVK</sequence>
<dbReference type="InterPro" id="IPR036390">
    <property type="entry name" value="WH_DNA-bd_sf"/>
</dbReference>
<dbReference type="PANTHER" id="PTHR33221">
    <property type="entry name" value="WINGED HELIX-TURN-HELIX TRANSCRIPTIONAL REGULATOR, RRF2 FAMILY"/>
    <property type="match status" value="1"/>
</dbReference>
<gene>
    <name evidence="2" type="ORF">H9653_07525</name>
</gene>
<dbReference type="InterPro" id="IPR030489">
    <property type="entry name" value="TR_Rrf2-type_CS"/>
</dbReference>